<gene>
    <name evidence="1" type="ORF">CPBP_00167</name>
</gene>
<dbReference type="KEGG" id="pbal:CPBP_00167"/>
<organism evidence="1 2">
    <name type="scientific">Candidatus Bodocaedibacter vickermanii</name>
    <dbReference type="NCBI Taxonomy" id="2741701"/>
    <lineage>
        <taxon>Bacteria</taxon>
        <taxon>Pseudomonadati</taxon>
        <taxon>Pseudomonadota</taxon>
        <taxon>Alphaproteobacteria</taxon>
        <taxon>Holosporales</taxon>
        <taxon>Candidatus Paracaedibacteraceae</taxon>
        <taxon>Candidatus Bodocaedibacter</taxon>
    </lineage>
</organism>
<evidence type="ECO:0000313" key="2">
    <source>
        <dbReference type="Proteomes" id="UP000594001"/>
    </source>
</evidence>
<name>A0A7L9RSL1_9PROT</name>
<dbReference type="Proteomes" id="UP000594001">
    <property type="component" value="Chromosome"/>
</dbReference>
<sequence length="117" mass="13651">MTDIVVDFMDRLRQEWPSVPVIASHHVADQTNVMGVNIQRWIQRPESCEVSLNVTFYPSKETPMQAMLQWLNQFHTLIRTTDPVDVFTQWWGQTAQFSTDPLHVTCTVLIRYAMEVV</sequence>
<reference evidence="1 2" key="1">
    <citation type="submission" date="2020-06" db="EMBL/GenBank/DDBJ databases">
        <title>The endosymbiont of the kinetoplastid Bodo saltans is a Paracaedibacter-like alpha-proteobacterium possessing a putative toxin-antitoxin system.</title>
        <authorList>
            <person name="Midha S."/>
            <person name="Rigden D.J."/>
            <person name="Siozios S."/>
            <person name="Hurst G.D.D."/>
            <person name="Jackson A.P."/>
        </authorList>
    </citation>
    <scope>NUCLEOTIDE SEQUENCE [LARGE SCALE GENOMIC DNA]</scope>
    <source>
        <strain evidence="1">Lake Konstanz</strain>
    </source>
</reference>
<evidence type="ECO:0000313" key="1">
    <source>
        <dbReference type="EMBL" id="QOL19415.1"/>
    </source>
</evidence>
<keyword evidence="2" id="KW-1185">Reference proteome</keyword>
<proteinExistence type="predicted"/>
<dbReference type="AlphaFoldDB" id="A0A7L9RSL1"/>
<dbReference type="EMBL" id="CP054719">
    <property type="protein sequence ID" value="QOL19415.1"/>
    <property type="molecule type" value="Genomic_DNA"/>
</dbReference>
<protein>
    <submittedName>
        <fullName evidence="1">Uncharacterized protein</fullName>
    </submittedName>
</protein>
<dbReference type="RefSeq" id="WP_350332168.1">
    <property type="nucleotide sequence ID" value="NZ_CP054719.1"/>
</dbReference>
<accession>A0A7L9RSL1</accession>